<dbReference type="AlphaFoldDB" id="A0A5Q2RLI7"/>
<feature type="domain" description="ABC transporter" evidence="10">
    <location>
        <begin position="641"/>
        <end position="890"/>
    </location>
</feature>
<feature type="transmembrane region" description="Helical" evidence="9">
    <location>
        <begin position="373"/>
        <end position="392"/>
    </location>
</feature>
<reference evidence="11 12" key="1">
    <citation type="submission" date="2019-11" db="EMBL/GenBank/DDBJ databases">
        <authorList>
            <person name="He Y."/>
        </authorList>
    </citation>
    <scope>NUCLEOTIDE SEQUENCE [LARGE SCALE GENOMIC DNA]</scope>
    <source>
        <strain evidence="11 12">SCSIO 58843</strain>
    </source>
</reference>
<keyword evidence="12" id="KW-1185">Reference proteome</keyword>
<feature type="transmembrane region" description="Helical" evidence="9">
    <location>
        <begin position="104"/>
        <end position="130"/>
    </location>
</feature>
<keyword evidence="8 9" id="KW-0472">Membrane</keyword>
<dbReference type="PROSITE" id="PS50893">
    <property type="entry name" value="ABC_TRANSPORTER_2"/>
    <property type="match status" value="1"/>
</dbReference>
<feature type="transmembrane region" description="Helical" evidence="9">
    <location>
        <begin position="517"/>
        <end position="537"/>
    </location>
</feature>
<dbReference type="GO" id="GO:0005524">
    <property type="term" value="F:ATP binding"/>
    <property type="evidence" value="ECO:0007669"/>
    <property type="project" value="UniProtKB-KW"/>
</dbReference>
<feature type="transmembrane region" description="Helical" evidence="9">
    <location>
        <begin position="194"/>
        <end position="220"/>
    </location>
</feature>
<feature type="transmembrane region" description="Helical" evidence="9">
    <location>
        <begin position="349"/>
        <end position="367"/>
    </location>
</feature>
<dbReference type="InterPro" id="IPR001851">
    <property type="entry name" value="ABC_transp_permease"/>
</dbReference>
<feature type="transmembrane region" description="Helical" evidence="9">
    <location>
        <begin position="492"/>
        <end position="511"/>
    </location>
</feature>
<evidence type="ECO:0000313" key="11">
    <source>
        <dbReference type="EMBL" id="QGG94055.1"/>
    </source>
</evidence>
<evidence type="ECO:0000313" key="12">
    <source>
        <dbReference type="Proteomes" id="UP000334019"/>
    </source>
</evidence>
<feature type="transmembrane region" description="Helical" evidence="9">
    <location>
        <begin position="38"/>
        <end position="59"/>
    </location>
</feature>
<dbReference type="InterPro" id="IPR043428">
    <property type="entry name" value="LivM-like"/>
</dbReference>
<dbReference type="InterPro" id="IPR051120">
    <property type="entry name" value="ABC_AA/LPS_Transport"/>
</dbReference>
<dbReference type="PANTHER" id="PTHR45772">
    <property type="entry name" value="CONSERVED COMPONENT OF ABC TRANSPORTER FOR NATURAL AMINO ACIDS-RELATED"/>
    <property type="match status" value="1"/>
</dbReference>
<feature type="transmembrane region" description="Helical" evidence="9">
    <location>
        <begin position="318"/>
        <end position="337"/>
    </location>
</feature>
<dbReference type="InterPro" id="IPR027417">
    <property type="entry name" value="P-loop_NTPase"/>
</dbReference>
<keyword evidence="3" id="KW-1003">Cell membrane</keyword>
<feature type="transmembrane region" description="Helical" evidence="9">
    <location>
        <begin position="566"/>
        <end position="590"/>
    </location>
</feature>
<name>A0A5Q2RLI7_9ACTN</name>
<sequence length="902" mass="92289">MLVHSVSRVLNFAQGAFGTLAAFVAASIAIGHDLPWPLAVVAAVVVGAAVGAATAWVLLGRDGGILPPLVGTVGLLSAITLVEARWLGGTRDFPTPVHGRGVELAGVVITPTRILVVAVAAAAGLVLWLAPQRTRIGLAVRAGPDNRAGARIVGLDPRRLEVAAWSAAGVLGALAGVLSGWMTQTITPGFLTGVLPQAFAGAMLGGMVSLPGAILGGLVIGVAESLTRLYWGDAPGSPELVVFLVLGTVLLLRPEGLFTRARRGLAVEGSESLVRLLPMLGDPRPGRASTTVASPATPLLALVAAVVLAGAVAGPDAFRLSAVPLHAVLALSVNFLASATGQLSLGHAGLFGLGAFGAAIATTSWGLPPLLGFAAGPVLAGGAAAVLGAAALRVRGLYLAVLKLAFGVVLQAFVFPTEAFSQGGAGLTVARPELGPFDLADDGTFLAACLMLAILVWVVLRRLERVPLLRGMVAIRENQTAAAARGIDATRLGIVGFAISGVLAGLAGATFAFRQGIVVASVFPVQLSLTLVIWVVLGGLGSRWGVVAVTAAFTLVDLYASGSNQLVTLVAALGVVLMIGRYPLGAGGALRSLVERRRGSRPVVADGGGVAAVSDAPVPARPSAPVAVRLPDDTLVRPVLLAAREITVRFGGNVAIDSLSFDVHPGEVVGILGPNGAGKTTTFNVVSGFVPLSRGEVWFRGRAVSALSPSERARAGLGRSFQQGGLWLSETAHSNLLMAQYASGTGVSFGDVVSVAPVQARIDRRRAAVADEVLEVLGLGYAARRPVGTLPYGHRKILEIGCAVATRPVVILLDEPAAGLHGAQSEWVAQAITALRRELGITVVVIEHDVALVREVSDRIYVLDFGRLLTEGRPDEVLALPEVIEAYLGQGAEPRLGGAVAR</sequence>
<dbReference type="InterPro" id="IPR003439">
    <property type="entry name" value="ABC_transporter-like_ATP-bd"/>
</dbReference>
<evidence type="ECO:0000256" key="8">
    <source>
        <dbReference type="ARBA" id="ARBA00023136"/>
    </source>
</evidence>
<dbReference type="Pfam" id="PF02653">
    <property type="entry name" value="BPD_transp_2"/>
    <property type="match status" value="2"/>
</dbReference>
<keyword evidence="2" id="KW-0813">Transport</keyword>
<evidence type="ECO:0000256" key="4">
    <source>
        <dbReference type="ARBA" id="ARBA00022692"/>
    </source>
</evidence>
<comment type="subcellular location">
    <subcellularLocation>
        <location evidence="1">Cell membrane</location>
        <topology evidence="1">Multi-pass membrane protein</topology>
    </subcellularLocation>
</comment>
<organism evidence="11 12">
    <name type="scientific">Actinomarinicola tropica</name>
    <dbReference type="NCBI Taxonomy" id="2789776"/>
    <lineage>
        <taxon>Bacteria</taxon>
        <taxon>Bacillati</taxon>
        <taxon>Actinomycetota</taxon>
        <taxon>Acidimicrobiia</taxon>
        <taxon>Acidimicrobiales</taxon>
        <taxon>Iamiaceae</taxon>
        <taxon>Actinomarinicola</taxon>
    </lineage>
</organism>
<dbReference type="GO" id="GO:0016887">
    <property type="term" value="F:ATP hydrolysis activity"/>
    <property type="evidence" value="ECO:0007669"/>
    <property type="project" value="InterPro"/>
</dbReference>
<keyword evidence="4 9" id="KW-0812">Transmembrane</keyword>
<feature type="transmembrane region" description="Helical" evidence="9">
    <location>
        <begin position="12"/>
        <end position="31"/>
    </location>
</feature>
<evidence type="ECO:0000256" key="2">
    <source>
        <dbReference type="ARBA" id="ARBA00022448"/>
    </source>
</evidence>
<dbReference type="GO" id="GO:0005886">
    <property type="term" value="C:plasma membrane"/>
    <property type="evidence" value="ECO:0007669"/>
    <property type="project" value="UniProtKB-SubCell"/>
</dbReference>
<evidence type="ECO:0000256" key="5">
    <source>
        <dbReference type="ARBA" id="ARBA00022741"/>
    </source>
</evidence>
<dbReference type="CDD" id="cd06581">
    <property type="entry name" value="TM_PBP1_LivM_like"/>
    <property type="match status" value="1"/>
</dbReference>
<dbReference type="EMBL" id="CP045851">
    <property type="protein sequence ID" value="QGG94055.1"/>
    <property type="molecule type" value="Genomic_DNA"/>
</dbReference>
<dbReference type="Pfam" id="PF00005">
    <property type="entry name" value="ABC_tran"/>
    <property type="match status" value="1"/>
</dbReference>
<dbReference type="Gene3D" id="3.40.50.300">
    <property type="entry name" value="P-loop containing nucleotide triphosphate hydrolases"/>
    <property type="match status" value="1"/>
</dbReference>
<accession>A0A5Q2RLI7</accession>
<gene>
    <name evidence="11" type="ORF">GH723_02455</name>
</gene>
<keyword evidence="7 9" id="KW-1133">Transmembrane helix</keyword>
<evidence type="ECO:0000256" key="9">
    <source>
        <dbReference type="SAM" id="Phobius"/>
    </source>
</evidence>
<keyword evidence="6 11" id="KW-0067">ATP-binding</keyword>
<feature type="transmembrane region" description="Helical" evidence="9">
    <location>
        <begin position="162"/>
        <end position="182"/>
    </location>
</feature>
<protein>
    <submittedName>
        <fullName evidence="11">ATP-binding cassette domain-containing protein</fullName>
    </submittedName>
</protein>
<proteinExistence type="predicted"/>
<evidence type="ECO:0000256" key="6">
    <source>
        <dbReference type="ARBA" id="ARBA00022840"/>
    </source>
</evidence>
<evidence type="ECO:0000259" key="10">
    <source>
        <dbReference type="PROSITE" id="PS50893"/>
    </source>
</evidence>
<evidence type="ECO:0000256" key="3">
    <source>
        <dbReference type="ARBA" id="ARBA00022475"/>
    </source>
</evidence>
<dbReference type="Proteomes" id="UP000334019">
    <property type="component" value="Chromosome"/>
</dbReference>
<evidence type="ECO:0000256" key="7">
    <source>
        <dbReference type="ARBA" id="ARBA00022989"/>
    </source>
</evidence>
<feature type="transmembrane region" description="Helical" evidence="9">
    <location>
        <begin position="397"/>
        <end position="415"/>
    </location>
</feature>
<evidence type="ECO:0000256" key="1">
    <source>
        <dbReference type="ARBA" id="ARBA00004651"/>
    </source>
</evidence>
<feature type="transmembrane region" description="Helical" evidence="9">
    <location>
        <begin position="443"/>
        <end position="460"/>
    </location>
</feature>
<dbReference type="InterPro" id="IPR003593">
    <property type="entry name" value="AAA+_ATPase"/>
</dbReference>
<dbReference type="KEGG" id="atq:GH723_02455"/>
<dbReference type="SMART" id="SM00382">
    <property type="entry name" value="AAA"/>
    <property type="match status" value="1"/>
</dbReference>
<feature type="transmembrane region" description="Helical" evidence="9">
    <location>
        <begin position="65"/>
        <end position="84"/>
    </location>
</feature>
<dbReference type="GO" id="GO:0015658">
    <property type="term" value="F:branched-chain amino acid transmembrane transporter activity"/>
    <property type="evidence" value="ECO:0007669"/>
    <property type="project" value="InterPro"/>
</dbReference>
<dbReference type="SUPFAM" id="SSF52540">
    <property type="entry name" value="P-loop containing nucleoside triphosphate hydrolases"/>
    <property type="match status" value="1"/>
</dbReference>
<keyword evidence="5" id="KW-0547">Nucleotide-binding</keyword>
<feature type="transmembrane region" description="Helical" evidence="9">
    <location>
        <begin position="292"/>
        <end position="312"/>
    </location>
</feature>
<dbReference type="CDD" id="cd06582">
    <property type="entry name" value="TM_PBP1_LivH_like"/>
    <property type="match status" value="1"/>
</dbReference>